<reference evidence="7 8" key="1">
    <citation type="submission" date="2020-02" db="EMBL/GenBank/DDBJ databases">
        <title>Ideonella bacterium strain TBM-1.</title>
        <authorList>
            <person name="Chen W.-M."/>
        </authorList>
    </citation>
    <scope>NUCLEOTIDE SEQUENCE [LARGE SCALE GENOMIC DNA]</scope>
    <source>
        <strain evidence="7 8">TBM-1</strain>
    </source>
</reference>
<keyword evidence="8" id="KW-1185">Reference proteome</keyword>
<feature type="region of interest" description="Disordered" evidence="4">
    <location>
        <begin position="43"/>
        <end position="63"/>
    </location>
</feature>
<proteinExistence type="predicted"/>
<evidence type="ECO:0000256" key="4">
    <source>
        <dbReference type="SAM" id="MobiDB-lite"/>
    </source>
</evidence>
<evidence type="ECO:0000313" key="7">
    <source>
        <dbReference type="EMBL" id="NDY93457.1"/>
    </source>
</evidence>
<dbReference type="InterPro" id="IPR013783">
    <property type="entry name" value="Ig-like_fold"/>
</dbReference>
<feature type="chain" id="PRO_5028875816" description="SD-repeat containing protein B domain-containing protein" evidence="5">
    <location>
        <begin position="22"/>
        <end position="650"/>
    </location>
</feature>
<accession>A0A7C9PJC0</accession>
<feature type="domain" description="SD-repeat containing protein B" evidence="6">
    <location>
        <begin position="560"/>
        <end position="615"/>
    </location>
</feature>
<evidence type="ECO:0000256" key="1">
    <source>
        <dbReference type="ARBA" id="ARBA00004613"/>
    </source>
</evidence>
<dbReference type="Proteomes" id="UP000484255">
    <property type="component" value="Unassembled WGS sequence"/>
</dbReference>
<sequence>MKGLRVGPLVCLLVGAVPAWGQGPAAPSPAAPAYVDRVMADLPPSEDEEDAPEAPYDPSGPPRYLRVEARVGTEPFDARHRTRSGVVAQALLETASFGLLSLDGALPGDARRATLTLRQRDLPLADGWRAHHELGVVDRPAPPVTRLPTRITVPSFVVGGAALQWEQPERGWWLQAAQGEAGRLQGAPVTLFDRLGGQRSLLALQSRQAPGPGQGVWTTAMMLETAENVLPTGALGAARQSARSGQTVVRLEQGPLSLQTHTVRTHQETLDTVRDGFWLDGQWREGPRQHSFGAYRLAPGLSWVDQPLPEDLEGVYYRGQWRGRLWSVEGALDGLHNLSGRHGDGFYAATSGRWRLSRDHSLGAGLTLRRYAGQATQGHADWRWQHELGATGLRLEHTDSQDGPRRLGLSWDQEWALPLGQTLASSLAHARESAFAPAGLGAQSLWNAALAWTLPLGSRAQWNGSLQTQRSSAGQDTWSANLGTQWRLAPLWTLEGLYTRSLGRLASAVPLDPLAPRPTDAVATASRAFLLVLRHEFQAGSRSVPLGGQPQAGGGRVQGVVYFDANRSGTQDASEAGVPGVMVTLDERYVTRTDAQGRFEFPLVAAGGHTLAVRSDSLPLPWSAADETGQRVEVQLRGDTRVALAVQRAP</sequence>
<name>A0A7C9PJC0_9BURK</name>
<evidence type="ECO:0000256" key="3">
    <source>
        <dbReference type="ARBA" id="ARBA00022729"/>
    </source>
</evidence>
<dbReference type="AlphaFoldDB" id="A0A7C9PJC0"/>
<evidence type="ECO:0000256" key="5">
    <source>
        <dbReference type="SAM" id="SignalP"/>
    </source>
</evidence>
<protein>
    <recommendedName>
        <fullName evidence="6">SD-repeat containing protein B domain-containing protein</fullName>
    </recommendedName>
</protein>
<dbReference type="InterPro" id="IPR033764">
    <property type="entry name" value="Sdr_B"/>
</dbReference>
<dbReference type="GO" id="GO:0005576">
    <property type="term" value="C:extracellular region"/>
    <property type="evidence" value="ECO:0007669"/>
    <property type="project" value="UniProtKB-SubCell"/>
</dbReference>
<dbReference type="Gene3D" id="2.60.40.10">
    <property type="entry name" value="Immunoglobulins"/>
    <property type="match status" value="1"/>
</dbReference>
<evidence type="ECO:0000259" key="6">
    <source>
        <dbReference type="Pfam" id="PF17210"/>
    </source>
</evidence>
<comment type="subcellular location">
    <subcellularLocation>
        <location evidence="1">Secreted</location>
    </subcellularLocation>
</comment>
<comment type="caution">
    <text evidence="7">The sequence shown here is derived from an EMBL/GenBank/DDBJ whole genome shotgun (WGS) entry which is preliminary data.</text>
</comment>
<evidence type="ECO:0000313" key="8">
    <source>
        <dbReference type="Proteomes" id="UP000484255"/>
    </source>
</evidence>
<evidence type="ECO:0000256" key="2">
    <source>
        <dbReference type="ARBA" id="ARBA00022525"/>
    </source>
</evidence>
<dbReference type="EMBL" id="JAAGOH010000036">
    <property type="protein sequence ID" value="NDY93457.1"/>
    <property type="molecule type" value="Genomic_DNA"/>
</dbReference>
<keyword evidence="3 5" id="KW-0732">Signal</keyword>
<dbReference type="SUPFAM" id="SSF117074">
    <property type="entry name" value="Hypothetical protein PA1324"/>
    <property type="match status" value="1"/>
</dbReference>
<feature type="signal peptide" evidence="5">
    <location>
        <begin position="1"/>
        <end position="21"/>
    </location>
</feature>
<keyword evidence="2" id="KW-0964">Secreted</keyword>
<organism evidence="7 8">
    <name type="scientific">Ideonella livida</name>
    <dbReference type="NCBI Taxonomy" id="2707176"/>
    <lineage>
        <taxon>Bacteria</taxon>
        <taxon>Pseudomonadati</taxon>
        <taxon>Pseudomonadota</taxon>
        <taxon>Betaproteobacteria</taxon>
        <taxon>Burkholderiales</taxon>
        <taxon>Sphaerotilaceae</taxon>
        <taxon>Ideonella</taxon>
    </lineage>
</organism>
<gene>
    <name evidence="7" type="ORF">G3A44_19890</name>
</gene>
<dbReference type="RefSeq" id="WP_163459494.1">
    <property type="nucleotide sequence ID" value="NZ_JAAGOH010000036.1"/>
</dbReference>
<dbReference type="Pfam" id="PF17210">
    <property type="entry name" value="SdrD_B"/>
    <property type="match status" value="1"/>
</dbReference>